<sequence>MTNYAFRLLNVFAEETLGGNPLCVFENATGMSDAQMQALALQFNLSETVFIVQSDFATAKMRIFTPDTEMPFAGHPSLGTAQVVGSVTNSSEVNLECKAGLVDLRLENGIWTLTTPHKGEPVVKASGLSVAEAASLLGLDESDIHSVPLWINTGSEQMLLPLNSREAVLRATPDASKLPVWPANSLGRKSVYVFAFDGQEAGGERLAVTARYFFAKQGGSFAEDPGTGSACANLGGWWQHQGRDLPVSMRIAQGAQVRRPCQLYLDVATDKSIRVGGKVIEIAQGQLQI</sequence>
<dbReference type="GO" id="GO:0005737">
    <property type="term" value="C:cytoplasm"/>
    <property type="evidence" value="ECO:0007669"/>
    <property type="project" value="TreeGrafter"/>
</dbReference>
<reference evidence="3 4" key="1">
    <citation type="submission" date="2018-05" db="EMBL/GenBank/DDBJ databases">
        <title>Genomic Encyclopedia of Type Strains, Phase IV (KMG-IV): sequencing the most valuable type-strain genomes for metagenomic binning, comparative biology and taxonomic classification.</title>
        <authorList>
            <person name="Goeker M."/>
        </authorList>
    </citation>
    <scope>NUCLEOTIDE SEQUENCE [LARGE SCALE GENOMIC DNA]</scope>
    <source>
        <strain evidence="3 4">DSM 19792</strain>
    </source>
</reference>
<comment type="similarity">
    <text evidence="1">Belongs to the PhzF family.</text>
</comment>
<dbReference type="SUPFAM" id="SSF54506">
    <property type="entry name" value="Diaminopimelate epimerase-like"/>
    <property type="match status" value="1"/>
</dbReference>
<dbReference type="NCBIfam" id="TIGR00654">
    <property type="entry name" value="PhzF_family"/>
    <property type="match status" value="1"/>
</dbReference>
<dbReference type="PANTHER" id="PTHR13774">
    <property type="entry name" value="PHENAZINE BIOSYNTHESIS PROTEIN"/>
    <property type="match status" value="1"/>
</dbReference>
<dbReference type="PIRSF" id="PIRSF016184">
    <property type="entry name" value="PhzC_PhzF"/>
    <property type="match status" value="1"/>
</dbReference>
<evidence type="ECO:0000313" key="4">
    <source>
        <dbReference type="Proteomes" id="UP000247792"/>
    </source>
</evidence>
<dbReference type="Pfam" id="PF02567">
    <property type="entry name" value="PhzC-PhzF"/>
    <property type="match status" value="1"/>
</dbReference>
<evidence type="ECO:0000256" key="2">
    <source>
        <dbReference type="PIRSR" id="PIRSR016184-1"/>
    </source>
</evidence>
<protein>
    <submittedName>
        <fullName evidence="3">PhzF family phenazine biosynthesis protein</fullName>
    </submittedName>
</protein>
<dbReference type="PANTHER" id="PTHR13774:SF32">
    <property type="entry name" value="ANTISENSE-ENHANCING SEQUENCE 1"/>
    <property type="match status" value="1"/>
</dbReference>
<dbReference type="Proteomes" id="UP000247792">
    <property type="component" value="Unassembled WGS sequence"/>
</dbReference>
<comment type="caution">
    <text evidence="3">The sequence shown here is derived from an EMBL/GenBank/DDBJ whole genome shotgun (WGS) entry which is preliminary data.</text>
</comment>
<gene>
    <name evidence="3" type="ORF">DFR42_101115</name>
</gene>
<dbReference type="InterPro" id="IPR003719">
    <property type="entry name" value="Phenazine_PhzF-like"/>
</dbReference>
<dbReference type="EMBL" id="QJKB01000001">
    <property type="protein sequence ID" value="PXX46546.1"/>
    <property type="molecule type" value="Genomic_DNA"/>
</dbReference>
<feature type="active site" evidence="2">
    <location>
        <position position="47"/>
    </location>
</feature>
<dbReference type="RefSeq" id="WP_110253021.1">
    <property type="nucleotide sequence ID" value="NZ_QJKB01000001.1"/>
</dbReference>
<keyword evidence="4" id="KW-1185">Reference proteome</keyword>
<dbReference type="OrthoDB" id="9788221at2"/>
<evidence type="ECO:0000313" key="3">
    <source>
        <dbReference type="EMBL" id="PXX46546.1"/>
    </source>
</evidence>
<name>A0A318JDH8_9BURK</name>
<proteinExistence type="inferred from homology"/>
<dbReference type="GO" id="GO:0016853">
    <property type="term" value="F:isomerase activity"/>
    <property type="evidence" value="ECO:0007669"/>
    <property type="project" value="TreeGrafter"/>
</dbReference>
<accession>A0A318JDH8</accession>
<evidence type="ECO:0000256" key="1">
    <source>
        <dbReference type="ARBA" id="ARBA00008270"/>
    </source>
</evidence>
<dbReference type="Gene3D" id="3.10.310.10">
    <property type="entry name" value="Diaminopimelate Epimerase, Chain A, domain 1"/>
    <property type="match status" value="2"/>
</dbReference>
<organism evidence="3 4">
    <name type="scientific">Undibacterium pigrum</name>
    <dbReference type="NCBI Taxonomy" id="401470"/>
    <lineage>
        <taxon>Bacteria</taxon>
        <taxon>Pseudomonadati</taxon>
        <taxon>Pseudomonadota</taxon>
        <taxon>Betaproteobacteria</taxon>
        <taxon>Burkholderiales</taxon>
        <taxon>Oxalobacteraceae</taxon>
        <taxon>Undibacterium</taxon>
    </lineage>
</organism>
<dbReference type="AlphaFoldDB" id="A0A318JDH8"/>